<evidence type="ECO:0000256" key="4">
    <source>
        <dbReference type="ARBA" id="ARBA00022679"/>
    </source>
</evidence>
<evidence type="ECO:0000313" key="16">
    <source>
        <dbReference type="Proteomes" id="UP000515129"/>
    </source>
</evidence>
<keyword evidence="16" id="KW-1185">Reference proteome</keyword>
<keyword evidence="3" id="KW-0597">Phosphoprotein</keyword>
<sequence>MKKPFCCQNKVEPFVPPPELDDPELSPVPEPSDCVPTNESISTRYIVQNIIGEGGYGKVYEGIRVSDGKKVAIKRIKKTVRDHYLQTTVHPKPLITEVALMLTMKQGPISPYVIQLYEWFEHPQVFTLVMENPDPCESLLDFINNNPNMNETTARLIMCQAVQAVLHCIEHGVFHNDIHPDNILLRKHTLELKLIDFGCGHLLSSNGYNRSQYRGIQAYYPPELFTCGRFYATSTNVWALGVLLYEMVNTCSPFCNITEITQAEIRFENPDLSKECRDLIVQCLNRDPTERLTLDQILQHDWCKTEDLEESED</sequence>
<evidence type="ECO:0000256" key="1">
    <source>
        <dbReference type="ARBA" id="ARBA00005505"/>
    </source>
</evidence>
<comment type="catalytic activity">
    <reaction evidence="8 10">
        <text>L-threonyl-[protein] + ATP = O-phospho-L-threonyl-[protein] + ADP + H(+)</text>
        <dbReference type="Rhea" id="RHEA:46608"/>
        <dbReference type="Rhea" id="RHEA-COMP:11060"/>
        <dbReference type="Rhea" id="RHEA-COMP:11605"/>
        <dbReference type="ChEBI" id="CHEBI:15378"/>
        <dbReference type="ChEBI" id="CHEBI:30013"/>
        <dbReference type="ChEBI" id="CHEBI:30616"/>
        <dbReference type="ChEBI" id="CHEBI:61977"/>
        <dbReference type="ChEBI" id="CHEBI:456216"/>
        <dbReference type="EC" id="2.7.11.1"/>
    </reaction>
</comment>
<dbReference type="EC" id="2.7.11.1" evidence="10"/>
<dbReference type="PROSITE" id="PS50011">
    <property type="entry name" value="PROTEIN_KINASE_DOM"/>
    <property type="match status" value="1"/>
</dbReference>
<dbReference type="FunFam" id="1.10.510.10:FF:000649">
    <property type="entry name" value="Si:dkey-34d22.3"/>
    <property type="match status" value="1"/>
</dbReference>
<dbReference type="OrthoDB" id="8596411at2759"/>
<feature type="binding site" evidence="12">
    <location>
        <position position="74"/>
    </location>
    <ligand>
        <name>ATP</name>
        <dbReference type="ChEBI" id="CHEBI:30616"/>
    </ligand>
</feature>
<dbReference type="InterPro" id="IPR051138">
    <property type="entry name" value="PIM_Ser/Thr_kinase"/>
</dbReference>
<accession>A0A6P6MW69</accession>
<dbReference type="Pfam" id="PF00069">
    <property type="entry name" value="Pkinase"/>
    <property type="match status" value="1"/>
</dbReference>
<comment type="catalytic activity">
    <reaction evidence="9 10">
        <text>L-seryl-[protein] + ATP = O-phospho-L-seryl-[protein] + ADP + H(+)</text>
        <dbReference type="Rhea" id="RHEA:17989"/>
        <dbReference type="Rhea" id="RHEA-COMP:9863"/>
        <dbReference type="Rhea" id="RHEA-COMP:11604"/>
        <dbReference type="ChEBI" id="CHEBI:15378"/>
        <dbReference type="ChEBI" id="CHEBI:29999"/>
        <dbReference type="ChEBI" id="CHEBI:30616"/>
        <dbReference type="ChEBI" id="CHEBI:83421"/>
        <dbReference type="ChEBI" id="CHEBI:456216"/>
        <dbReference type="EC" id="2.7.11.1"/>
    </reaction>
</comment>
<evidence type="ECO:0000256" key="11">
    <source>
        <dbReference type="PIRSR" id="PIRSR037993-1"/>
    </source>
</evidence>
<dbReference type="GO" id="GO:0106310">
    <property type="term" value="F:protein serine kinase activity"/>
    <property type="evidence" value="ECO:0007669"/>
    <property type="project" value="UniProtKB-UniRule"/>
</dbReference>
<dbReference type="GO" id="GO:0005737">
    <property type="term" value="C:cytoplasm"/>
    <property type="evidence" value="ECO:0007669"/>
    <property type="project" value="UniProtKB-UniRule"/>
</dbReference>
<comment type="function">
    <text evidence="10">Proto-oncogene with serine/threonine kinase activity involved in cell survival and cell proliferation.</text>
</comment>
<evidence type="ECO:0000256" key="3">
    <source>
        <dbReference type="ARBA" id="ARBA00022553"/>
    </source>
</evidence>
<evidence type="ECO:0000256" key="8">
    <source>
        <dbReference type="ARBA" id="ARBA00047899"/>
    </source>
</evidence>
<evidence type="ECO:0000256" key="14">
    <source>
        <dbReference type="SAM" id="MobiDB-lite"/>
    </source>
</evidence>
<comment type="similarity">
    <text evidence="1 10">Belongs to the protein kinase superfamily. CAMK Ser/Thr protein kinase family. PIM subfamily.</text>
</comment>
<dbReference type="PANTHER" id="PTHR22984:SF11">
    <property type="entry name" value="AURORA KINASE-RELATED"/>
    <property type="match status" value="1"/>
</dbReference>
<reference evidence="17" key="1">
    <citation type="submission" date="2025-08" db="UniProtKB">
        <authorList>
            <consortium name="RefSeq"/>
        </authorList>
    </citation>
    <scope>IDENTIFICATION</scope>
    <source>
        <strain evidence="17">Wakin</strain>
        <tissue evidence="17">Muscle</tissue>
    </source>
</reference>
<evidence type="ECO:0000259" key="15">
    <source>
        <dbReference type="PROSITE" id="PS50011"/>
    </source>
</evidence>
<evidence type="ECO:0000256" key="9">
    <source>
        <dbReference type="ARBA" id="ARBA00048679"/>
    </source>
</evidence>
<dbReference type="PROSITE" id="PS00107">
    <property type="entry name" value="PROTEIN_KINASE_ATP"/>
    <property type="match status" value="1"/>
</dbReference>
<dbReference type="InterPro" id="IPR000719">
    <property type="entry name" value="Prot_kinase_dom"/>
</dbReference>
<gene>
    <name evidence="17" type="primary">LOC113071467</name>
</gene>
<feature type="binding site" evidence="12">
    <location>
        <position position="131"/>
    </location>
    <ligand>
        <name>ATP</name>
        <dbReference type="ChEBI" id="CHEBI:30616"/>
    </ligand>
</feature>
<dbReference type="PANTHER" id="PTHR22984">
    <property type="entry name" value="SERINE/THREONINE-PROTEIN KINASE PIM"/>
    <property type="match status" value="1"/>
</dbReference>
<dbReference type="KEGG" id="caua:113071467"/>
<dbReference type="RefSeq" id="XP_026100608.1">
    <property type="nucleotide sequence ID" value="XM_026244823.1"/>
</dbReference>
<proteinExistence type="inferred from homology"/>
<evidence type="ECO:0000256" key="7">
    <source>
        <dbReference type="ARBA" id="ARBA00022840"/>
    </source>
</evidence>
<dbReference type="Gene3D" id="3.30.200.20">
    <property type="entry name" value="Phosphorylase Kinase, domain 1"/>
    <property type="match status" value="1"/>
</dbReference>
<dbReference type="PIRSF" id="PIRSF037993">
    <property type="entry name" value="STPK_Pim-1"/>
    <property type="match status" value="1"/>
</dbReference>
<dbReference type="InterPro" id="IPR017348">
    <property type="entry name" value="PIM1/2/3"/>
</dbReference>
<evidence type="ECO:0000256" key="6">
    <source>
        <dbReference type="ARBA" id="ARBA00022777"/>
    </source>
</evidence>
<keyword evidence="4 10" id="KW-0808">Transferase</keyword>
<evidence type="ECO:0000256" key="5">
    <source>
        <dbReference type="ARBA" id="ARBA00022741"/>
    </source>
</evidence>
<dbReference type="GO" id="GO:0004674">
    <property type="term" value="F:protein serine/threonine kinase activity"/>
    <property type="evidence" value="ECO:0007669"/>
    <property type="project" value="UniProtKB-UniRule"/>
</dbReference>
<dbReference type="AlphaFoldDB" id="A0A6P6MW69"/>
<feature type="binding site" evidence="13">
    <location>
        <position position="78"/>
    </location>
    <ligand>
        <name>ATP</name>
        <dbReference type="ChEBI" id="CHEBI:30616"/>
    </ligand>
</feature>
<dbReference type="GeneID" id="113071467"/>
<protein>
    <recommendedName>
        <fullName evidence="10">Serine/threonine-protein kinase</fullName>
        <ecNumber evidence="10">2.7.11.1</ecNumber>
    </recommendedName>
</protein>
<evidence type="ECO:0000256" key="2">
    <source>
        <dbReference type="ARBA" id="ARBA00022527"/>
    </source>
</evidence>
<dbReference type="Proteomes" id="UP000515129">
    <property type="component" value="Unplaced"/>
</dbReference>
<keyword evidence="5 10" id="KW-0547">Nucleotide-binding</keyword>
<organism evidence="16 17">
    <name type="scientific">Carassius auratus</name>
    <name type="common">Goldfish</name>
    <dbReference type="NCBI Taxonomy" id="7957"/>
    <lineage>
        <taxon>Eukaryota</taxon>
        <taxon>Metazoa</taxon>
        <taxon>Chordata</taxon>
        <taxon>Craniata</taxon>
        <taxon>Vertebrata</taxon>
        <taxon>Euteleostomi</taxon>
        <taxon>Actinopterygii</taxon>
        <taxon>Neopterygii</taxon>
        <taxon>Teleostei</taxon>
        <taxon>Ostariophysi</taxon>
        <taxon>Cypriniformes</taxon>
        <taxon>Cyprinidae</taxon>
        <taxon>Cyprininae</taxon>
        <taxon>Carassius</taxon>
    </lineage>
</organism>
<name>A0A6P6MW69_CARAU</name>
<dbReference type="SUPFAM" id="SSF56112">
    <property type="entry name" value="Protein kinase-like (PK-like)"/>
    <property type="match status" value="1"/>
</dbReference>
<dbReference type="InterPro" id="IPR017441">
    <property type="entry name" value="Protein_kinase_ATP_BS"/>
</dbReference>
<dbReference type="InterPro" id="IPR011009">
    <property type="entry name" value="Kinase-like_dom_sf"/>
</dbReference>
<feature type="region of interest" description="Disordered" evidence="14">
    <location>
        <begin position="13"/>
        <end position="35"/>
    </location>
</feature>
<dbReference type="Gene3D" id="1.10.510.10">
    <property type="entry name" value="Transferase(Phosphotransferase) domain 1"/>
    <property type="match status" value="1"/>
</dbReference>
<dbReference type="GO" id="GO:0005524">
    <property type="term" value="F:ATP binding"/>
    <property type="evidence" value="ECO:0007669"/>
    <property type="project" value="UniProtKB-UniRule"/>
</dbReference>
<evidence type="ECO:0000256" key="13">
    <source>
        <dbReference type="PROSITE-ProRule" id="PRU10141"/>
    </source>
</evidence>
<evidence type="ECO:0000256" key="10">
    <source>
        <dbReference type="PIRNR" id="PIRNR037993"/>
    </source>
</evidence>
<dbReference type="GO" id="GO:0043066">
    <property type="term" value="P:negative regulation of apoptotic process"/>
    <property type="evidence" value="ECO:0007669"/>
    <property type="project" value="UniProtKB-UniRule"/>
</dbReference>
<feature type="domain" description="Protein kinase" evidence="15">
    <location>
        <begin position="45"/>
        <end position="303"/>
    </location>
</feature>
<keyword evidence="7 10" id="KW-0067">ATP-binding</keyword>
<feature type="active site" description="Proton acceptor" evidence="11">
    <location>
        <position position="177"/>
    </location>
</feature>
<keyword evidence="6 10" id="KW-0418">Kinase</keyword>
<dbReference type="GO" id="GO:0007346">
    <property type="term" value="P:regulation of mitotic cell cycle"/>
    <property type="evidence" value="ECO:0007669"/>
    <property type="project" value="TreeGrafter"/>
</dbReference>
<keyword evidence="2 10" id="KW-0723">Serine/threonine-protein kinase</keyword>
<evidence type="ECO:0000256" key="12">
    <source>
        <dbReference type="PIRSR" id="PIRSR037993-2"/>
    </source>
</evidence>
<evidence type="ECO:0000313" key="17">
    <source>
        <dbReference type="RefSeq" id="XP_026100608.1"/>
    </source>
</evidence>